<reference evidence="1" key="1">
    <citation type="submission" date="2020-10" db="EMBL/GenBank/DDBJ databases">
        <title>Chromosome-scale genome assembly of the Allis shad, Alosa alosa.</title>
        <authorList>
            <person name="Margot Z."/>
            <person name="Christophe K."/>
            <person name="Cabau C."/>
            <person name="Louis A."/>
            <person name="Berthelot C."/>
            <person name="Parey E."/>
            <person name="Roest Crollius H."/>
            <person name="Montfort J."/>
            <person name="Robinson-Rechavi M."/>
            <person name="Bucao C."/>
            <person name="Bouchez O."/>
            <person name="Gislard M."/>
            <person name="Lluch J."/>
            <person name="Milhes M."/>
            <person name="Lampietro C."/>
            <person name="Lopez Roques C."/>
            <person name="Donnadieu C."/>
            <person name="Braasch I."/>
            <person name="Desvignes T."/>
            <person name="Postlethwait J."/>
            <person name="Bobe J."/>
            <person name="Guiguen Y."/>
        </authorList>
    </citation>
    <scope>NUCLEOTIDE SEQUENCE</scope>
    <source>
        <strain evidence="1">M-15738</strain>
        <tissue evidence="1">Blood</tissue>
    </source>
</reference>
<name>A0AAV6FGS5_9TELE</name>
<keyword evidence="2" id="KW-1185">Reference proteome</keyword>
<comment type="caution">
    <text evidence="1">The sequence shown here is derived from an EMBL/GenBank/DDBJ whole genome shotgun (WGS) entry which is preliminary data.</text>
</comment>
<dbReference type="AlphaFoldDB" id="A0AAV6FGS5"/>
<organism evidence="1 2">
    <name type="scientific">Alosa alosa</name>
    <name type="common">allis shad</name>
    <dbReference type="NCBI Taxonomy" id="278164"/>
    <lineage>
        <taxon>Eukaryota</taxon>
        <taxon>Metazoa</taxon>
        <taxon>Chordata</taxon>
        <taxon>Craniata</taxon>
        <taxon>Vertebrata</taxon>
        <taxon>Euteleostomi</taxon>
        <taxon>Actinopterygii</taxon>
        <taxon>Neopterygii</taxon>
        <taxon>Teleostei</taxon>
        <taxon>Clupei</taxon>
        <taxon>Clupeiformes</taxon>
        <taxon>Clupeoidei</taxon>
        <taxon>Clupeidae</taxon>
        <taxon>Alosa</taxon>
    </lineage>
</organism>
<protein>
    <submittedName>
        <fullName evidence="1">Uncharacterized protein</fullName>
    </submittedName>
</protein>
<accession>A0AAV6FGS5</accession>
<sequence>MRSTAYLSHTFFWSRNLIALHYEGLSLDGWSTVEVLQGVCSGAITNILAHLSFGKCIELSAVLKVALTTAWKK</sequence>
<gene>
    <name evidence="1" type="ORF">AALO_G00287180</name>
</gene>
<dbReference type="Proteomes" id="UP000823561">
    <property type="component" value="Chromosome 23"/>
</dbReference>
<proteinExistence type="predicted"/>
<evidence type="ECO:0000313" key="2">
    <source>
        <dbReference type="Proteomes" id="UP000823561"/>
    </source>
</evidence>
<dbReference type="EMBL" id="JADWDJ010000023">
    <property type="protein sequence ID" value="KAG5261684.1"/>
    <property type="molecule type" value="Genomic_DNA"/>
</dbReference>
<evidence type="ECO:0000313" key="1">
    <source>
        <dbReference type="EMBL" id="KAG5261684.1"/>
    </source>
</evidence>